<gene>
    <name evidence="2" type="ORF">EHQ17_17325</name>
</gene>
<dbReference type="EMBL" id="RQFA01000074">
    <property type="protein sequence ID" value="TGK28822.1"/>
    <property type="molecule type" value="Genomic_DNA"/>
</dbReference>
<evidence type="ECO:0000313" key="2">
    <source>
        <dbReference type="EMBL" id="TGK28822.1"/>
    </source>
</evidence>
<organism evidence="2 3">
    <name type="scientific">Leptospira gomenensis</name>
    <dbReference type="NCBI Taxonomy" id="2484974"/>
    <lineage>
        <taxon>Bacteria</taxon>
        <taxon>Pseudomonadati</taxon>
        <taxon>Spirochaetota</taxon>
        <taxon>Spirochaetia</taxon>
        <taxon>Leptospirales</taxon>
        <taxon>Leptospiraceae</taxon>
        <taxon>Leptospira</taxon>
    </lineage>
</organism>
<name>A0A5F1Y6Z9_9LEPT</name>
<dbReference type="RefSeq" id="WP_135595582.1">
    <property type="nucleotide sequence ID" value="NZ_RQEZ01000039.1"/>
</dbReference>
<keyword evidence="1" id="KW-0472">Membrane</keyword>
<proteinExistence type="predicted"/>
<dbReference type="Proteomes" id="UP000298277">
    <property type="component" value="Unassembled WGS sequence"/>
</dbReference>
<comment type="caution">
    <text evidence="2">The sequence shown here is derived from an EMBL/GenBank/DDBJ whole genome shotgun (WGS) entry which is preliminary data.</text>
</comment>
<dbReference type="OrthoDB" id="345763at2"/>
<feature type="transmembrane region" description="Helical" evidence="1">
    <location>
        <begin position="12"/>
        <end position="33"/>
    </location>
</feature>
<keyword evidence="1" id="KW-0812">Transmembrane</keyword>
<dbReference type="AlphaFoldDB" id="A0A5F1Y6Z9"/>
<protein>
    <submittedName>
        <fullName evidence="2">Uncharacterized protein</fullName>
    </submittedName>
</protein>
<reference evidence="2" key="1">
    <citation type="journal article" date="2019" name="PLoS Negl. Trop. Dis.">
        <title>Revisiting the worldwide diversity of Leptospira species in the environment.</title>
        <authorList>
            <person name="Vincent A.T."/>
            <person name="Schiettekatte O."/>
            <person name="Bourhy P."/>
            <person name="Veyrier F.J."/>
            <person name="Picardeau M."/>
        </authorList>
    </citation>
    <scope>NUCLEOTIDE SEQUENCE [LARGE SCALE GENOMIC DNA]</scope>
    <source>
        <strain evidence="2">201800299</strain>
    </source>
</reference>
<evidence type="ECO:0000313" key="3">
    <source>
        <dbReference type="Proteomes" id="UP000298277"/>
    </source>
</evidence>
<feature type="transmembrane region" description="Helical" evidence="1">
    <location>
        <begin position="39"/>
        <end position="55"/>
    </location>
</feature>
<keyword evidence="3" id="KW-1185">Reference proteome</keyword>
<keyword evidence="1" id="KW-1133">Transmembrane helix</keyword>
<sequence>MPSAVRRSRSRVGFLGRGALSGLSIFSGFVFFFRVLGPAAISCVCFLFLFVYALFGGESKSIGESCFSGLEEFARNVSFPLGESDETLKIRNSILGDSYVWLVDFTPSKNSDYYLLRKLRTGKYCPVLKTKGYEIKERKRGSRETVTVKVRGSGTISALELSYVLDRDETSFRLYSCAEIRIVRSGNARKFRIDCSDPIFDF</sequence>
<evidence type="ECO:0000256" key="1">
    <source>
        <dbReference type="SAM" id="Phobius"/>
    </source>
</evidence>
<accession>A0A5F1Y6Z9</accession>